<proteinExistence type="inferred from homology"/>
<evidence type="ECO:0000256" key="2">
    <source>
        <dbReference type="ARBA" id="ARBA00022475"/>
    </source>
</evidence>
<dbReference type="InterPro" id="IPR003691">
    <property type="entry name" value="FluC"/>
</dbReference>
<comment type="subcellular location">
    <subcellularLocation>
        <location evidence="1 10">Cell membrane</location>
        <topology evidence="1 10">Multi-pass membrane protein</topology>
    </subcellularLocation>
</comment>
<gene>
    <name evidence="10" type="primary">fluC</name>
    <name evidence="10" type="synonym">crcB</name>
    <name evidence="11" type="ORF">ABH903_001653</name>
</gene>
<evidence type="ECO:0000256" key="6">
    <source>
        <dbReference type="ARBA" id="ARBA00023303"/>
    </source>
</evidence>
<organism evidence="11 12">
    <name type="scientific">Brevibacterium epidermidis</name>
    <dbReference type="NCBI Taxonomy" id="1698"/>
    <lineage>
        <taxon>Bacteria</taxon>
        <taxon>Bacillati</taxon>
        <taxon>Actinomycetota</taxon>
        <taxon>Actinomycetes</taxon>
        <taxon>Micrococcales</taxon>
        <taxon>Brevibacteriaceae</taxon>
        <taxon>Brevibacterium</taxon>
    </lineage>
</organism>
<accession>A0ABV4EJF9</accession>
<feature type="transmembrane region" description="Helical" evidence="10">
    <location>
        <begin position="35"/>
        <end position="59"/>
    </location>
</feature>
<evidence type="ECO:0000256" key="10">
    <source>
        <dbReference type="HAMAP-Rule" id="MF_00454"/>
    </source>
</evidence>
<dbReference type="PANTHER" id="PTHR28259:SF1">
    <property type="entry name" value="FLUORIDE EXPORT PROTEIN 1-RELATED"/>
    <property type="match status" value="1"/>
</dbReference>
<dbReference type="Pfam" id="PF02537">
    <property type="entry name" value="CRCB"/>
    <property type="match status" value="1"/>
</dbReference>
<dbReference type="EMBL" id="JBGBYS010000007">
    <property type="protein sequence ID" value="MEY9258632.1"/>
    <property type="molecule type" value="Genomic_DNA"/>
</dbReference>
<evidence type="ECO:0000313" key="12">
    <source>
        <dbReference type="Proteomes" id="UP001565435"/>
    </source>
</evidence>
<keyword evidence="6 10" id="KW-0407">Ion channel</keyword>
<evidence type="ECO:0000256" key="1">
    <source>
        <dbReference type="ARBA" id="ARBA00004651"/>
    </source>
</evidence>
<dbReference type="Proteomes" id="UP001565435">
    <property type="component" value="Unassembled WGS sequence"/>
</dbReference>
<reference evidence="11 12" key="1">
    <citation type="submission" date="2024-07" db="EMBL/GenBank/DDBJ databases">
        <title>Mealworm larvae gut microbial communities from Newark, Delaware, USA.</title>
        <authorList>
            <person name="Blenner M."/>
        </authorList>
    </citation>
    <scope>NUCLEOTIDE SEQUENCE [LARGE SCALE GENOMIC DNA]</scope>
    <source>
        <strain evidence="11 12">UD i117</strain>
    </source>
</reference>
<comment type="similarity">
    <text evidence="7 10">Belongs to the fluoride channel Fluc/FEX (TC 1.A.43) family.</text>
</comment>
<keyword evidence="10" id="KW-0813">Transport</keyword>
<dbReference type="PANTHER" id="PTHR28259">
    <property type="entry name" value="FLUORIDE EXPORT PROTEIN 1-RELATED"/>
    <property type="match status" value="1"/>
</dbReference>
<feature type="transmembrane region" description="Helical" evidence="10">
    <location>
        <begin position="98"/>
        <end position="121"/>
    </location>
</feature>
<comment type="function">
    <text evidence="9 10">Fluoride-specific ion channel. Important for reducing fluoride concentration in the cell, thus reducing its toxicity.</text>
</comment>
<feature type="binding site" evidence="10">
    <location>
        <position position="79"/>
    </location>
    <ligand>
        <name>Na(+)</name>
        <dbReference type="ChEBI" id="CHEBI:29101"/>
        <note>structural</note>
    </ligand>
</feature>
<dbReference type="RefSeq" id="WP_370035938.1">
    <property type="nucleotide sequence ID" value="NZ_JBGBYS010000007.1"/>
</dbReference>
<feature type="transmembrane region" description="Helical" evidence="10">
    <location>
        <begin position="6"/>
        <end position="23"/>
    </location>
</feature>
<keyword evidence="4 10" id="KW-1133">Transmembrane helix</keyword>
<comment type="catalytic activity">
    <reaction evidence="8">
        <text>fluoride(in) = fluoride(out)</text>
        <dbReference type="Rhea" id="RHEA:76159"/>
        <dbReference type="ChEBI" id="CHEBI:17051"/>
    </reaction>
    <physiologicalReaction direction="left-to-right" evidence="8">
        <dbReference type="Rhea" id="RHEA:76160"/>
    </physiologicalReaction>
</comment>
<keyword evidence="10" id="KW-0406">Ion transport</keyword>
<keyword evidence="5 10" id="KW-0472">Membrane</keyword>
<keyword evidence="2 10" id="KW-1003">Cell membrane</keyword>
<evidence type="ECO:0000313" key="11">
    <source>
        <dbReference type="EMBL" id="MEY9258632.1"/>
    </source>
</evidence>
<comment type="activity regulation">
    <text evidence="10">Na(+) is not transported, but it plays an essential structural role and its presence is essential for fluoride channel function.</text>
</comment>
<comment type="caution">
    <text evidence="11">The sequence shown here is derived from an EMBL/GenBank/DDBJ whole genome shotgun (WGS) entry which is preliminary data.</text>
</comment>
<evidence type="ECO:0000256" key="4">
    <source>
        <dbReference type="ARBA" id="ARBA00022989"/>
    </source>
</evidence>
<evidence type="ECO:0000256" key="8">
    <source>
        <dbReference type="ARBA" id="ARBA00035585"/>
    </source>
</evidence>
<evidence type="ECO:0000256" key="5">
    <source>
        <dbReference type="ARBA" id="ARBA00023136"/>
    </source>
</evidence>
<dbReference type="NCBIfam" id="TIGR00494">
    <property type="entry name" value="crcB"/>
    <property type="match status" value="1"/>
</dbReference>
<feature type="transmembrane region" description="Helical" evidence="10">
    <location>
        <begin position="65"/>
        <end position="86"/>
    </location>
</feature>
<name>A0ABV4EJF9_BREEP</name>
<keyword evidence="10" id="KW-0915">Sodium</keyword>
<sequence>MTPLVFIALTAAGGLGASSRMLIDGLIKSRISTSLPWGTIIINVSGSLVLGLLTGLVGTNLLPEAWHLVLGSGFLGGYTTFSTASFETVRLLQERRWAAGLANGLGTLVVSTATSAFGLWLGGLV</sequence>
<feature type="binding site" evidence="10">
    <location>
        <position position="76"/>
    </location>
    <ligand>
        <name>Na(+)</name>
        <dbReference type="ChEBI" id="CHEBI:29101"/>
        <note>structural</note>
    </ligand>
</feature>
<keyword evidence="3 10" id="KW-0812">Transmembrane</keyword>
<keyword evidence="12" id="KW-1185">Reference proteome</keyword>
<evidence type="ECO:0000256" key="7">
    <source>
        <dbReference type="ARBA" id="ARBA00035120"/>
    </source>
</evidence>
<evidence type="ECO:0000256" key="9">
    <source>
        <dbReference type="ARBA" id="ARBA00049940"/>
    </source>
</evidence>
<protein>
    <recommendedName>
        <fullName evidence="10">Fluoride-specific ion channel FluC</fullName>
    </recommendedName>
</protein>
<evidence type="ECO:0000256" key="3">
    <source>
        <dbReference type="ARBA" id="ARBA00022692"/>
    </source>
</evidence>
<keyword evidence="10" id="KW-0479">Metal-binding</keyword>
<dbReference type="HAMAP" id="MF_00454">
    <property type="entry name" value="FluC"/>
    <property type="match status" value="1"/>
</dbReference>